<dbReference type="InterPro" id="IPR032710">
    <property type="entry name" value="NTF2-like_dom_sf"/>
</dbReference>
<evidence type="ECO:0000313" key="3">
    <source>
        <dbReference type="Proteomes" id="UP000607397"/>
    </source>
</evidence>
<dbReference type="AlphaFoldDB" id="A0A8K2AGU5"/>
<evidence type="ECO:0000259" key="1">
    <source>
        <dbReference type="Pfam" id="PF12680"/>
    </source>
</evidence>
<gene>
    <name evidence="2" type="ORF">GS597_02595</name>
</gene>
<dbReference type="GO" id="GO:0016853">
    <property type="term" value="F:isomerase activity"/>
    <property type="evidence" value="ECO:0007669"/>
    <property type="project" value="UniProtKB-KW"/>
</dbReference>
<keyword evidence="2" id="KW-0413">Isomerase</keyword>
<reference evidence="2" key="1">
    <citation type="submission" date="2019-12" db="EMBL/GenBank/DDBJ databases">
        <title>High-Quality draft genome sequences of three cyanobacteria isolated from the limestone walls of the Old Cathedral of Coimbra.</title>
        <authorList>
            <person name="Tiago I."/>
            <person name="Soares F."/>
            <person name="Portugal A."/>
        </authorList>
    </citation>
    <scope>NUCLEOTIDE SEQUENCE [LARGE SCALE GENOMIC DNA]</scope>
    <source>
        <strain evidence="2">C</strain>
    </source>
</reference>
<evidence type="ECO:0000313" key="2">
    <source>
        <dbReference type="EMBL" id="NCJ05419.1"/>
    </source>
</evidence>
<dbReference type="SUPFAM" id="SSF54427">
    <property type="entry name" value="NTF2-like"/>
    <property type="match status" value="1"/>
</dbReference>
<organism evidence="2 3">
    <name type="scientific">Petrachloros mirabilis ULC683</name>
    <dbReference type="NCBI Taxonomy" id="2781853"/>
    <lineage>
        <taxon>Bacteria</taxon>
        <taxon>Bacillati</taxon>
        <taxon>Cyanobacteriota</taxon>
        <taxon>Cyanophyceae</taxon>
        <taxon>Synechococcales</taxon>
        <taxon>Petrachlorosaceae</taxon>
        <taxon>Petrachloros</taxon>
        <taxon>Petrachloros mirabilis</taxon>
    </lineage>
</organism>
<feature type="domain" description="SnoaL-like" evidence="1">
    <location>
        <begin position="11"/>
        <end position="113"/>
    </location>
</feature>
<proteinExistence type="predicted"/>
<dbReference type="Pfam" id="PF12680">
    <property type="entry name" value="SnoaL_2"/>
    <property type="match status" value="1"/>
</dbReference>
<name>A0A8K2AGU5_9CYAN</name>
<dbReference type="RefSeq" id="WP_161823885.1">
    <property type="nucleotide sequence ID" value="NZ_WVIC01000003.1"/>
</dbReference>
<dbReference type="InterPro" id="IPR037401">
    <property type="entry name" value="SnoaL-like"/>
</dbReference>
<comment type="caution">
    <text evidence="2">The sequence shown here is derived from an EMBL/GenBank/DDBJ whole genome shotgun (WGS) entry which is preliminary data.</text>
</comment>
<dbReference type="Proteomes" id="UP000607397">
    <property type="component" value="Unassembled WGS sequence"/>
</dbReference>
<dbReference type="EMBL" id="WVIC01000003">
    <property type="protein sequence ID" value="NCJ05419.1"/>
    <property type="molecule type" value="Genomic_DNA"/>
</dbReference>
<keyword evidence="3" id="KW-1185">Reference proteome</keyword>
<sequence length="130" mass="14159">MPTPEFIQGTVDQYFKATQSDNRVEAMVACFAPDSVSYDPAEEPPLQGQDALRQYFGGIASLFATVALTPEFVAINGNQAAVKWCGQGISHTGRTVTFEGIDLFEINTAGKIQSLRAYWNPAALLAELQR</sequence>
<accession>A0A8K2AGU5</accession>
<protein>
    <submittedName>
        <fullName evidence="2">Ketosteroid isomerase</fullName>
    </submittedName>
</protein>
<dbReference type="Gene3D" id="3.10.450.50">
    <property type="match status" value="1"/>
</dbReference>